<dbReference type="PANTHER" id="PTHR44154:SF1">
    <property type="entry name" value="QUINONE OXIDOREDUCTASE"/>
    <property type="match status" value="1"/>
</dbReference>
<dbReference type="GO" id="GO:0016491">
    <property type="term" value="F:oxidoreductase activity"/>
    <property type="evidence" value="ECO:0007669"/>
    <property type="project" value="InterPro"/>
</dbReference>
<evidence type="ECO:0000313" key="3">
    <source>
        <dbReference type="EMBL" id="KAF2673420.1"/>
    </source>
</evidence>
<protein>
    <submittedName>
        <fullName evidence="3">Zn-dependent oxidoreductase</fullName>
    </submittedName>
</protein>
<dbReference type="Gene3D" id="3.90.180.10">
    <property type="entry name" value="Medium-chain alcohol dehydrogenases, catalytic domain"/>
    <property type="match status" value="1"/>
</dbReference>
<proteinExistence type="predicted"/>
<dbReference type="InterPro" id="IPR011032">
    <property type="entry name" value="GroES-like_sf"/>
</dbReference>
<evidence type="ECO:0000259" key="2">
    <source>
        <dbReference type="SMART" id="SM00829"/>
    </source>
</evidence>
<feature type="domain" description="Enoyl reductase (ER)" evidence="2">
    <location>
        <begin position="13"/>
        <end position="323"/>
    </location>
</feature>
<dbReference type="SMART" id="SM00829">
    <property type="entry name" value="PKS_ER"/>
    <property type="match status" value="1"/>
</dbReference>
<dbReference type="Pfam" id="PF13602">
    <property type="entry name" value="ADH_zinc_N_2"/>
    <property type="match status" value="1"/>
</dbReference>
<evidence type="ECO:0000313" key="4">
    <source>
        <dbReference type="Proteomes" id="UP000799302"/>
    </source>
</evidence>
<keyword evidence="1" id="KW-0521">NADP</keyword>
<dbReference type="SUPFAM" id="SSF51735">
    <property type="entry name" value="NAD(P)-binding Rossmann-fold domains"/>
    <property type="match status" value="1"/>
</dbReference>
<sequence>MALMKAVRIYEAGGPEVLKLENIPIPTPAARQVLIRVRAFGINRSEMFTRQGASPDVKFPRVLGIEAVGEIESAPGGEFNKGQKVATVMGGLGRAFDGGYAQYTCVSAENVQKIETTLPWETVGAIPEMFQTAWGSLFTALDLKKGEHLLIRGGTTSVGLTAANIAHKLGARVSATTRREAQSDLLKANGVDTVFVDNGSIADDVKAATSGGVDKVLELIGVTTLEDSLKCAKQGGTVCMTGIVGNKWTMDGVNPMELIPHAVKLTAYSGGITDFQKTPLTQLLKDIESGDIKVPIGKVFRIDEIVQAHELMDSNKAGGKLVVLTD</sequence>
<keyword evidence="4" id="KW-1185">Reference proteome</keyword>
<dbReference type="Pfam" id="PF08240">
    <property type="entry name" value="ADH_N"/>
    <property type="match status" value="1"/>
</dbReference>
<dbReference type="OrthoDB" id="203908at2759"/>
<dbReference type="CDD" id="cd08243">
    <property type="entry name" value="quinone_oxidoreductase_like_1"/>
    <property type="match status" value="1"/>
</dbReference>
<name>A0A6A6UNR8_9PEZI</name>
<gene>
    <name evidence="3" type="ORF">BT63DRAFT_421570</name>
</gene>
<dbReference type="InterPro" id="IPR013154">
    <property type="entry name" value="ADH-like_N"/>
</dbReference>
<dbReference type="InterPro" id="IPR020843">
    <property type="entry name" value="ER"/>
</dbReference>
<dbReference type="PANTHER" id="PTHR44154">
    <property type="entry name" value="QUINONE OXIDOREDUCTASE"/>
    <property type="match status" value="1"/>
</dbReference>
<accession>A0A6A6UNR8</accession>
<evidence type="ECO:0000256" key="1">
    <source>
        <dbReference type="ARBA" id="ARBA00022857"/>
    </source>
</evidence>
<reference evidence="3" key="1">
    <citation type="journal article" date="2020" name="Stud. Mycol.">
        <title>101 Dothideomycetes genomes: a test case for predicting lifestyles and emergence of pathogens.</title>
        <authorList>
            <person name="Haridas S."/>
            <person name="Albert R."/>
            <person name="Binder M."/>
            <person name="Bloem J."/>
            <person name="Labutti K."/>
            <person name="Salamov A."/>
            <person name="Andreopoulos B."/>
            <person name="Baker S."/>
            <person name="Barry K."/>
            <person name="Bills G."/>
            <person name="Bluhm B."/>
            <person name="Cannon C."/>
            <person name="Castanera R."/>
            <person name="Culley D."/>
            <person name="Daum C."/>
            <person name="Ezra D."/>
            <person name="Gonzalez J."/>
            <person name="Henrissat B."/>
            <person name="Kuo A."/>
            <person name="Liang C."/>
            <person name="Lipzen A."/>
            <person name="Lutzoni F."/>
            <person name="Magnuson J."/>
            <person name="Mondo S."/>
            <person name="Nolan M."/>
            <person name="Ohm R."/>
            <person name="Pangilinan J."/>
            <person name="Park H.-J."/>
            <person name="Ramirez L."/>
            <person name="Alfaro M."/>
            <person name="Sun H."/>
            <person name="Tritt A."/>
            <person name="Yoshinaga Y."/>
            <person name="Zwiers L.-H."/>
            <person name="Turgeon B."/>
            <person name="Goodwin S."/>
            <person name="Spatafora J."/>
            <person name="Crous P."/>
            <person name="Grigoriev I."/>
        </authorList>
    </citation>
    <scope>NUCLEOTIDE SEQUENCE</scope>
    <source>
        <strain evidence="3">CBS 115976</strain>
    </source>
</reference>
<dbReference type="InterPro" id="IPR036291">
    <property type="entry name" value="NAD(P)-bd_dom_sf"/>
</dbReference>
<dbReference type="InterPro" id="IPR051603">
    <property type="entry name" value="Zinc-ADH_QOR/CCCR"/>
</dbReference>
<dbReference type="AlphaFoldDB" id="A0A6A6UNR8"/>
<dbReference type="SUPFAM" id="SSF50129">
    <property type="entry name" value="GroES-like"/>
    <property type="match status" value="1"/>
</dbReference>
<dbReference type="Gene3D" id="3.40.50.720">
    <property type="entry name" value="NAD(P)-binding Rossmann-like Domain"/>
    <property type="match status" value="1"/>
</dbReference>
<dbReference type="Proteomes" id="UP000799302">
    <property type="component" value="Unassembled WGS sequence"/>
</dbReference>
<dbReference type="EMBL" id="MU004231">
    <property type="protein sequence ID" value="KAF2673420.1"/>
    <property type="molecule type" value="Genomic_DNA"/>
</dbReference>
<organism evidence="3 4">
    <name type="scientific">Microthyrium microscopicum</name>
    <dbReference type="NCBI Taxonomy" id="703497"/>
    <lineage>
        <taxon>Eukaryota</taxon>
        <taxon>Fungi</taxon>
        <taxon>Dikarya</taxon>
        <taxon>Ascomycota</taxon>
        <taxon>Pezizomycotina</taxon>
        <taxon>Dothideomycetes</taxon>
        <taxon>Dothideomycetes incertae sedis</taxon>
        <taxon>Microthyriales</taxon>
        <taxon>Microthyriaceae</taxon>
        <taxon>Microthyrium</taxon>
    </lineage>
</organism>